<feature type="compositionally biased region" description="Polar residues" evidence="1">
    <location>
        <begin position="653"/>
        <end position="671"/>
    </location>
</feature>
<feature type="region of interest" description="Disordered" evidence="1">
    <location>
        <begin position="578"/>
        <end position="671"/>
    </location>
</feature>
<reference evidence="2" key="1">
    <citation type="submission" date="2023-07" db="EMBL/GenBank/DDBJ databases">
        <title>draft genome sequence of fig (Ficus carica).</title>
        <authorList>
            <person name="Takahashi T."/>
            <person name="Nishimura K."/>
        </authorList>
    </citation>
    <scope>NUCLEOTIDE SEQUENCE</scope>
</reference>
<name>A0AA88A4Y1_FICCA</name>
<proteinExistence type="predicted"/>
<accession>A0AA88A4Y1</accession>
<dbReference type="AlphaFoldDB" id="A0AA88A4Y1"/>
<evidence type="ECO:0000256" key="1">
    <source>
        <dbReference type="SAM" id="MobiDB-lite"/>
    </source>
</evidence>
<protein>
    <submittedName>
        <fullName evidence="2">Uncharacterized protein</fullName>
    </submittedName>
</protein>
<dbReference type="Pfam" id="PF01107">
    <property type="entry name" value="MP"/>
    <property type="match status" value="1"/>
</dbReference>
<keyword evidence="3" id="KW-1185">Reference proteome</keyword>
<evidence type="ECO:0000313" key="2">
    <source>
        <dbReference type="EMBL" id="GMN48228.1"/>
    </source>
</evidence>
<gene>
    <name evidence="2" type="ORF">TIFTF001_017386</name>
</gene>
<evidence type="ECO:0000313" key="3">
    <source>
        <dbReference type="Proteomes" id="UP001187192"/>
    </source>
</evidence>
<comment type="caution">
    <text evidence="2">The sequence shown here is derived from an EMBL/GenBank/DDBJ whole genome shotgun (WGS) entry which is preliminary data.</text>
</comment>
<dbReference type="InterPro" id="IPR053098">
    <property type="entry name" value="Petuviruses_polyprotein"/>
</dbReference>
<feature type="compositionally biased region" description="Polar residues" evidence="1">
    <location>
        <begin position="584"/>
        <end position="597"/>
    </location>
</feature>
<dbReference type="PANTHER" id="PTHR48435">
    <property type="entry name" value="POLYPROTEIN"/>
    <property type="match status" value="1"/>
</dbReference>
<organism evidence="2 3">
    <name type="scientific">Ficus carica</name>
    <name type="common">Common fig</name>
    <dbReference type="NCBI Taxonomy" id="3494"/>
    <lineage>
        <taxon>Eukaryota</taxon>
        <taxon>Viridiplantae</taxon>
        <taxon>Streptophyta</taxon>
        <taxon>Embryophyta</taxon>
        <taxon>Tracheophyta</taxon>
        <taxon>Spermatophyta</taxon>
        <taxon>Magnoliopsida</taxon>
        <taxon>eudicotyledons</taxon>
        <taxon>Gunneridae</taxon>
        <taxon>Pentapetalae</taxon>
        <taxon>rosids</taxon>
        <taxon>fabids</taxon>
        <taxon>Rosales</taxon>
        <taxon>Moraceae</taxon>
        <taxon>Ficeae</taxon>
        <taxon>Ficus</taxon>
    </lineage>
</organism>
<dbReference type="InterPro" id="IPR028919">
    <property type="entry name" value="Viral_movement"/>
</dbReference>
<feature type="compositionally biased region" description="Acidic residues" evidence="1">
    <location>
        <begin position="603"/>
        <end position="618"/>
    </location>
</feature>
<dbReference type="Proteomes" id="UP001187192">
    <property type="component" value="Unassembled WGS sequence"/>
</dbReference>
<dbReference type="PANTHER" id="PTHR48435:SF1">
    <property type="entry name" value="POLYPROTEIN"/>
    <property type="match status" value="1"/>
</dbReference>
<dbReference type="EMBL" id="BTGU01000027">
    <property type="protein sequence ID" value="GMN48228.1"/>
    <property type="molecule type" value="Genomic_DNA"/>
</dbReference>
<sequence length="701" mass="78424">MRSLNMVSLAQLCSVWSLTKEKHLGVTKAGAGGETMTGTVADTRRQCRVGLGHGRGSVTRASTLDPDGGMLRANSGIDSPTESTKFSQCNLPATTQEHFVSLEIPPKYPAQWQTQGFTHLNFGAIRLAPTFHGRKGLPVCARIALLDSRHRIYRDAVIATVQTTLNVGIVITMVFPNFCMSFQDSCLLNALKVQLQITGINMDPNSIFAALYYQMVYKVQNHALDLTLPGTTDPLMITADSQNIPMCTQIPKQISTEELKKLLSDSWITNYEKLHQSHVAIQSSEATFTTQKDGSTLITFNKPQEAPSSSSLFPTQHMMIPINPDQAKVESFLSNLMEKPQYANRSQTCHCYWDVCHCPGCTKDSYQDDSRVYPKKASSGRKLKQQLLDGHKKTIIQEDYHLHRLHQLFLQYSPVYKQAQKYLQKQGQQFLGPCSLVPMALPQVYMMSSISYDEDFLPLQVATTSDGTKTRQPKVLNPRTVEPDESAKKVSPAEAVMNWKSKNLIVQNKKLQKIDHKISQLSALKTQATTGFSMPSTVPWQFAIISKTKQSLPMVPPREDHVLRLKKLLDQDDALRKLKGKQKAQGSTSSQLMPSISSKEEGAPEDSDWSSDVSEPEESTSLQPIMMNQPADEPTVTEVPDLKEPRDEVNQPPRRQSQASTTASNGKPQTFTLDDILPSKWRDRFQEFKVFLVLQIHKLNA</sequence>
<feature type="region of interest" description="Disordered" evidence="1">
    <location>
        <begin position="467"/>
        <end position="489"/>
    </location>
</feature>
<feature type="compositionally biased region" description="Basic and acidic residues" evidence="1">
    <location>
        <begin position="640"/>
        <end position="649"/>
    </location>
</feature>